<evidence type="ECO:0000313" key="4">
    <source>
        <dbReference type="Proteomes" id="UP000000328"/>
    </source>
</evidence>
<proteinExistence type="predicted"/>
<gene>
    <name evidence="3" type="ordered locus">AMED_3632</name>
</gene>
<evidence type="ECO:0000256" key="1">
    <source>
        <dbReference type="SAM" id="MobiDB-lite"/>
    </source>
</evidence>
<feature type="domain" description="Condensation" evidence="2">
    <location>
        <begin position="77"/>
        <end position="328"/>
    </location>
</feature>
<dbReference type="RefSeq" id="WP_013225487.1">
    <property type="nucleotide sequence ID" value="NC_014318.1"/>
</dbReference>
<dbReference type="PATRIC" id="fig|749927.5.peg.3754"/>
<name>A0A0H3D380_AMYMU</name>
<dbReference type="InterPro" id="IPR023213">
    <property type="entry name" value="CAT-like_dom_sf"/>
</dbReference>
<dbReference type="InterPro" id="IPR001242">
    <property type="entry name" value="Condensation_dom"/>
</dbReference>
<dbReference type="Gene3D" id="3.30.559.10">
    <property type="entry name" value="Chloramphenicol acetyltransferase-like domain"/>
    <property type="match status" value="1"/>
</dbReference>
<dbReference type="KEGG" id="amd:AMED_3632"/>
<dbReference type="Gene3D" id="3.30.559.30">
    <property type="entry name" value="Nonribosomal peptide synthetase, condensation domain"/>
    <property type="match status" value="1"/>
</dbReference>
<sequence length="593" mass="64368">MGLRLDLYPPPEVDGAPPVHLTPVDRLCVTFAGDRCRSGPLTIGQGTMYQWIVDERPYDEMISAPLPLPAGTTLADLVAVLGILITENETLRTTFRFDGTPAQHVADCGELWVEVYRDDGTATTDAALAEELFRRLRATEFDPATDLPVRVAVVAEGNVARVAAMVYHHLAVDLTGVALLSRRIATMLAGPGRRRVEPRRHQPLDQADAEHSPRGRRRAEATARYWTDVLMSMPQCNFPLPRSDQAAPGEPLAGWLWSRAAATALPHIVSRTSVNGPIAVLAALGAVLAARTGQPHCVIQALSNNRFETRLRDYVGILASDGLVSLEVTTPGFDELVRRAGTAVLKAGLCSPIDRLEKIRLLDAARHLRGTSYGRYCTFNYPGAAYEADLPATRELGDPAAAASAMSETSIVWLDWPHASEMLGFRLLQKDEGLHFGAIARDRRQIPPAEVELLLRGVERLLVGAATGDVPLNRVAEVTGVEPVVRGPQWRRVDRCLVELPEVRRLLQDAVRSPLARVFAVPSEGDGLRLEAYLPSGLVPGPREAHDACVALLPGRGTAMASHRYVICDGAPADLDDLTAWRGRPVLTAGDGR</sequence>
<dbReference type="eggNOG" id="COG1020">
    <property type="taxonomic scope" value="Bacteria"/>
</dbReference>
<dbReference type="Proteomes" id="UP000000328">
    <property type="component" value="Chromosome"/>
</dbReference>
<organism evidence="3 4">
    <name type="scientific">Amycolatopsis mediterranei (strain U-32)</name>
    <dbReference type="NCBI Taxonomy" id="749927"/>
    <lineage>
        <taxon>Bacteria</taxon>
        <taxon>Bacillati</taxon>
        <taxon>Actinomycetota</taxon>
        <taxon>Actinomycetes</taxon>
        <taxon>Pseudonocardiales</taxon>
        <taxon>Pseudonocardiaceae</taxon>
        <taxon>Amycolatopsis</taxon>
    </lineage>
</organism>
<dbReference type="HOGENOM" id="CLU_386270_0_0_11"/>
<dbReference type="EMBL" id="CP002000">
    <property type="protein sequence ID" value="ADJ45415.1"/>
    <property type="molecule type" value="Genomic_DNA"/>
</dbReference>
<dbReference type="AlphaFoldDB" id="A0A0H3D380"/>
<dbReference type="GeneID" id="92871384"/>
<dbReference type="Pfam" id="PF00668">
    <property type="entry name" value="Condensation"/>
    <property type="match status" value="1"/>
</dbReference>
<dbReference type="SUPFAM" id="SSF52777">
    <property type="entry name" value="CoA-dependent acyltransferases"/>
    <property type="match status" value="2"/>
</dbReference>
<evidence type="ECO:0000313" key="3">
    <source>
        <dbReference type="EMBL" id="ADJ45415.1"/>
    </source>
</evidence>
<dbReference type="GO" id="GO:0008610">
    <property type="term" value="P:lipid biosynthetic process"/>
    <property type="evidence" value="ECO:0007669"/>
    <property type="project" value="UniProtKB-ARBA"/>
</dbReference>
<dbReference type="OrthoDB" id="3528137at2"/>
<feature type="compositionally biased region" description="Basic and acidic residues" evidence="1">
    <location>
        <begin position="199"/>
        <end position="218"/>
    </location>
</feature>
<evidence type="ECO:0000259" key="2">
    <source>
        <dbReference type="Pfam" id="PF00668"/>
    </source>
</evidence>
<accession>A0A0H3D380</accession>
<feature type="region of interest" description="Disordered" evidence="1">
    <location>
        <begin position="191"/>
        <end position="218"/>
    </location>
</feature>
<dbReference type="GO" id="GO:0003824">
    <property type="term" value="F:catalytic activity"/>
    <property type="evidence" value="ECO:0007669"/>
    <property type="project" value="InterPro"/>
</dbReference>
<protein>
    <recommendedName>
        <fullName evidence="2">Condensation domain-containing protein</fullName>
    </recommendedName>
</protein>
<reference evidence="3 4" key="1">
    <citation type="journal article" date="2010" name="Cell Res.">
        <title>Complete genome sequence of the rifamycin SV-producing Amycolatopsis mediterranei U32 revealed its genetic characteristics in phylogeny and metabolism.</title>
        <authorList>
            <person name="Zhao W."/>
            <person name="Zhong Y."/>
            <person name="Yuan H."/>
            <person name="Wang J."/>
            <person name="Zheng H."/>
            <person name="Wang Y."/>
            <person name="Cen X."/>
            <person name="Xu F."/>
            <person name="Bai J."/>
            <person name="Han X."/>
            <person name="Lu G."/>
            <person name="Zhu Y."/>
            <person name="Shao Z."/>
            <person name="Yan H."/>
            <person name="Li C."/>
            <person name="Peng N."/>
            <person name="Zhang Z."/>
            <person name="Zhang Y."/>
            <person name="Lin W."/>
            <person name="Fan Y."/>
            <person name="Qin Z."/>
            <person name="Hu Y."/>
            <person name="Zhu B."/>
            <person name="Wang S."/>
            <person name="Ding X."/>
            <person name="Zhao G.P."/>
        </authorList>
    </citation>
    <scope>NUCLEOTIDE SEQUENCE [LARGE SCALE GENOMIC DNA]</scope>
    <source>
        <strain evidence="4">U-32</strain>
    </source>
</reference>